<organism evidence="2 3">
    <name type="scientific">Tahibacter aquaticus</name>
    <dbReference type="NCBI Taxonomy" id="520092"/>
    <lineage>
        <taxon>Bacteria</taxon>
        <taxon>Pseudomonadati</taxon>
        <taxon>Pseudomonadota</taxon>
        <taxon>Gammaproteobacteria</taxon>
        <taxon>Lysobacterales</taxon>
        <taxon>Rhodanobacteraceae</taxon>
        <taxon>Tahibacter</taxon>
    </lineage>
</organism>
<dbReference type="RefSeq" id="WP_133817114.1">
    <property type="nucleotide sequence ID" value="NZ_SNZH01000002.1"/>
</dbReference>
<evidence type="ECO:0000313" key="2">
    <source>
        <dbReference type="EMBL" id="TDR47384.1"/>
    </source>
</evidence>
<name>A0A4R6Z6P8_9GAMM</name>
<keyword evidence="1" id="KW-0732">Signal</keyword>
<sequence>MHKIFFSLLFAASSAAAQVPAAQRQSLDEAWWTGPMLANSASTLPRGHFLIEPYFYDVRGEATFDRDVKRHKTGRSHSYGSLTYMTYGVTDTFSLSLIPTFGYNEPAQGLSSSGIGMGDLSVHAQYRLSQFRPGHWLPTISLALQQTLPTGQYDRLGERASDGFGSGANSTLLGIYSQTYFWMPNGRILRMRLNLTKTFSDRVHLTDASVYGTDDGFRGTAQPGASFVANAAWEYSVTRQWVLALDAVYRHTHNTRVRGFDARGAATVFDSGPSRSFALAPAVEYNINANVGVLLGVRAIVAGRNTSGHVTPAIAVNIVR</sequence>
<keyword evidence="3" id="KW-1185">Reference proteome</keyword>
<accession>A0A4R6Z6P8</accession>
<protein>
    <recommendedName>
        <fullName evidence="4">Outer membrane beta-barrel porin/alpha-amylase</fullName>
    </recommendedName>
</protein>
<comment type="caution">
    <text evidence="2">The sequence shown here is derived from an EMBL/GenBank/DDBJ whole genome shotgun (WGS) entry which is preliminary data.</text>
</comment>
<gene>
    <name evidence="2" type="ORF">DFR29_10243</name>
</gene>
<dbReference type="OrthoDB" id="7240756at2"/>
<feature type="signal peptide" evidence="1">
    <location>
        <begin position="1"/>
        <end position="17"/>
    </location>
</feature>
<dbReference type="AlphaFoldDB" id="A0A4R6Z6P8"/>
<evidence type="ECO:0008006" key="4">
    <source>
        <dbReference type="Google" id="ProtNLM"/>
    </source>
</evidence>
<dbReference type="Proteomes" id="UP000295293">
    <property type="component" value="Unassembled WGS sequence"/>
</dbReference>
<dbReference type="EMBL" id="SNZH01000002">
    <property type="protein sequence ID" value="TDR47384.1"/>
    <property type="molecule type" value="Genomic_DNA"/>
</dbReference>
<evidence type="ECO:0000256" key="1">
    <source>
        <dbReference type="SAM" id="SignalP"/>
    </source>
</evidence>
<proteinExistence type="predicted"/>
<evidence type="ECO:0000313" key="3">
    <source>
        <dbReference type="Proteomes" id="UP000295293"/>
    </source>
</evidence>
<reference evidence="2 3" key="1">
    <citation type="submission" date="2019-03" db="EMBL/GenBank/DDBJ databases">
        <title>Genomic Encyclopedia of Type Strains, Phase IV (KMG-IV): sequencing the most valuable type-strain genomes for metagenomic binning, comparative biology and taxonomic classification.</title>
        <authorList>
            <person name="Goeker M."/>
        </authorList>
    </citation>
    <scope>NUCLEOTIDE SEQUENCE [LARGE SCALE GENOMIC DNA]</scope>
    <source>
        <strain evidence="2 3">DSM 21667</strain>
    </source>
</reference>
<feature type="chain" id="PRO_5020572462" description="Outer membrane beta-barrel porin/alpha-amylase" evidence="1">
    <location>
        <begin position="18"/>
        <end position="320"/>
    </location>
</feature>